<evidence type="ECO:0000256" key="1">
    <source>
        <dbReference type="ARBA" id="ARBA00000695"/>
    </source>
</evidence>
<comment type="pathway">
    <text evidence="3 12">Glycan metabolism; pectin degradation; 2-dehydro-3-deoxy-D-gluconate from pectin: step 2/5.</text>
</comment>
<accession>A0A5N6QY23</accession>
<comment type="catalytic activity">
    <reaction evidence="1 12">
        <text>Eliminative cleavage of (1-&gt;4)-alpha-D-galacturonan to give oligosaccharides with 4-deoxy-alpha-D-galact-4-enuronosyl groups at their non-reducing ends.</text>
        <dbReference type="EC" id="4.2.2.2"/>
    </reaction>
</comment>
<sequence length="342" mass="38753">MAATRLSLILFVSFAVIVPSLRAHIAEFDNFWQQKSEEAKKNALKAYQPNPEEVTEQLNSHVYDALEGSNSTRRHLKKYSGPCLATNPIDRCWRCRKNWAKNRKRLTKCVLGFGRKTTGGRRGKFYIVTDPSDNDLVNPKPGTLRHAVIQKRPLWIIFARSMVITLSEELLLTSHKTIDARGANVHIAFGAGISIHYEGDSIMQITVAFNHFGRGLVQRMPRCRWGFVHVVNNDYTHWLMYAIGGSQHPTIISEGNRFIAPPNLAAKEVTKRDYAGEDVWKSWTWRSKGDLMMNGAFFVESGNPSKSRPFGRRDMIKAKPGTFVTRLTRFSGSLNCKVGRPC</sequence>
<evidence type="ECO:0000313" key="15">
    <source>
        <dbReference type="Proteomes" id="UP000327013"/>
    </source>
</evidence>
<dbReference type="Pfam" id="PF04431">
    <property type="entry name" value="Pec_lyase_N"/>
    <property type="match status" value="1"/>
</dbReference>
<comment type="subcellular location">
    <subcellularLocation>
        <location evidence="2">Secreted</location>
        <location evidence="2">Cell wall</location>
    </subcellularLocation>
</comment>
<evidence type="ECO:0000313" key="14">
    <source>
        <dbReference type="EMBL" id="KAE8021642.1"/>
    </source>
</evidence>
<dbReference type="GO" id="GO:0046872">
    <property type="term" value="F:metal ion binding"/>
    <property type="evidence" value="ECO:0007669"/>
    <property type="project" value="UniProtKB-KW"/>
</dbReference>
<name>A0A5N6QY23_9ROSI</name>
<dbReference type="InterPro" id="IPR011050">
    <property type="entry name" value="Pectin_lyase_fold/virulence"/>
</dbReference>
<dbReference type="UniPathway" id="UPA00545">
    <property type="reaction ID" value="UER00824"/>
</dbReference>
<comment type="cofactor">
    <cofactor evidence="12">
        <name>Ca(2+)</name>
        <dbReference type="ChEBI" id="CHEBI:29108"/>
    </cofactor>
    <text evidence="12">Binds 1 Ca(2+) ion. Required for its activity.</text>
</comment>
<dbReference type="PANTHER" id="PTHR31683">
    <property type="entry name" value="PECTATE LYASE 18-RELATED"/>
    <property type="match status" value="1"/>
</dbReference>
<evidence type="ECO:0000256" key="5">
    <source>
        <dbReference type="ARBA" id="ARBA00012272"/>
    </source>
</evidence>
<evidence type="ECO:0000256" key="8">
    <source>
        <dbReference type="ARBA" id="ARBA00022729"/>
    </source>
</evidence>
<evidence type="ECO:0000259" key="13">
    <source>
        <dbReference type="SMART" id="SM00656"/>
    </source>
</evidence>
<keyword evidence="8 12" id="KW-0732">Signal</keyword>
<evidence type="ECO:0000256" key="10">
    <source>
        <dbReference type="ARBA" id="ARBA00023180"/>
    </source>
</evidence>
<dbReference type="EC" id="4.2.2.2" evidence="5 12"/>
<dbReference type="PANTHER" id="PTHR31683:SF208">
    <property type="entry name" value="PECTATE LYASE"/>
    <property type="match status" value="1"/>
</dbReference>
<keyword evidence="6" id="KW-0964">Secreted</keyword>
<dbReference type="SMART" id="SM00656">
    <property type="entry name" value="Amb_all"/>
    <property type="match status" value="1"/>
</dbReference>
<organism evidence="14 15">
    <name type="scientific">Carpinus fangiana</name>
    <dbReference type="NCBI Taxonomy" id="176857"/>
    <lineage>
        <taxon>Eukaryota</taxon>
        <taxon>Viridiplantae</taxon>
        <taxon>Streptophyta</taxon>
        <taxon>Embryophyta</taxon>
        <taxon>Tracheophyta</taxon>
        <taxon>Spermatophyta</taxon>
        <taxon>Magnoliopsida</taxon>
        <taxon>eudicotyledons</taxon>
        <taxon>Gunneridae</taxon>
        <taxon>Pentapetalae</taxon>
        <taxon>rosids</taxon>
        <taxon>fabids</taxon>
        <taxon>Fagales</taxon>
        <taxon>Betulaceae</taxon>
        <taxon>Carpinus</taxon>
    </lineage>
</organism>
<dbReference type="GO" id="GO:0045490">
    <property type="term" value="P:pectin catabolic process"/>
    <property type="evidence" value="ECO:0007669"/>
    <property type="project" value="UniProtKB-UniPathway"/>
</dbReference>
<keyword evidence="15" id="KW-1185">Reference proteome</keyword>
<reference evidence="14 15" key="1">
    <citation type="submission" date="2019-06" db="EMBL/GenBank/DDBJ databases">
        <title>A chromosomal-level reference genome of Carpinus fangiana (Coryloideae, Betulaceae).</title>
        <authorList>
            <person name="Yang X."/>
            <person name="Wang Z."/>
            <person name="Zhang L."/>
            <person name="Hao G."/>
            <person name="Liu J."/>
            <person name="Yang Y."/>
        </authorList>
    </citation>
    <scope>NUCLEOTIDE SEQUENCE [LARGE SCALE GENOMIC DNA]</scope>
    <source>
        <strain evidence="14">Cfa_2016G</strain>
        <tissue evidence="14">Leaf</tissue>
    </source>
</reference>
<protein>
    <recommendedName>
        <fullName evidence="5 12">Pectate lyase</fullName>
        <ecNumber evidence="5 12">4.2.2.2</ecNumber>
    </recommendedName>
</protein>
<dbReference type="GO" id="GO:0030570">
    <property type="term" value="F:pectate lyase activity"/>
    <property type="evidence" value="ECO:0007669"/>
    <property type="project" value="UniProtKB-EC"/>
</dbReference>
<evidence type="ECO:0000256" key="4">
    <source>
        <dbReference type="ARBA" id="ARBA00010980"/>
    </source>
</evidence>
<dbReference type="Proteomes" id="UP000327013">
    <property type="component" value="Chromosome 3"/>
</dbReference>
<evidence type="ECO:0000256" key="11">
    <source>
        <dbReference type="ARBA" id="ARBA00023239"/>
    </source>
</evidence>
<comment type="similarity">
    <text evidence="4 12">Belongs to the polysaccharide lyase 1 family.</text>
</comment>
<dbReference type="AlphaFoldDB" id="A0A5N6QY23"/>
<evidence type="ECO:0000256" key="7">
    <source>
        <dbReference type="ARBA" id="ARBA00022723"/>
    </source>
</evidence>
<keyword evidence="10" id="KW-0325">Glycoprotein</keyword>
<evidence type="ECO:0000256" key="12">
    <source>
        <dbReference type="RuleBase" id="RU361123"/>
    </source>
</evidence>
<gene>
    <name evidence="14" type="ORF">FH972_007515</name>
</gene>
<feature type="chain" id="PRO_5024468553" description="Pectate lyase" evidence="12">
    <location>
        <begin position="24"/>
        <end position="342"/>
    </location>
</feature>
<dbReference type="InterPro" id="IPR045032">
    <property type="entry name" value="PEL"/>
</dbReference>
<dbReference type="OrthoDB" id="1637350at2759"/>
<keyword evidence="6" id="KW-0134">Cell wall</keyword>
<evidence type="ECO:0000256" key="9">
    <source>
        <dbReference type="ARBA" id="ARBA00022837"/>
    </source>
</evidence>
<dbReference type="InterPro" id="IPR007524">
    <property type="entry name" value="Pec_lyase_N"/>
</dbReference>
<evidence type="ECO:0000256" key="2">
    <source>
        <dbReference type="ARBA" id="ARBA00004191"/>
    </source>
</evidence>
<dbReference type="InterPro" id="IPR018082">
    <property type="entry name" value="AmbAllergen"/>
</dbReference>
<feature type="domain" description="Pectate lyase" evidence="13">
    <location>
        <begin position="93"/>
        <end position="264"/>
    </location>
</feature>
<proteinExistence type="inferred from homology"/>
<feature type="signal peptide" evidence="12">
    <location>
        <begin position="1"/>
        <end position="23"/>
    </location>
</feature>
<dbReference type="InterPro" id="IPR012334">
    <property type="entry name" value="Pectin_lyas_fold"/>
</dbReference>
<evidence type="ECO:0000256" key="3">
    <source>
        <dbReference type="ARBA" id="ARBA00005220"/>
    </source>
</evidence>
<dbReference type="Gene3D" id="2.160.20.10">
    <property type="entry name" value="Single-stranded right-handed beta-helix, Pectin lyase-like"/>
    <property type="match status" value="2"/>
</dbReference>
<keyword evidence="7 12" id="KW-0479">Metal-binding</keyword>
<dbReference type="EMBL" id="CM017323">
    <property type="protein sequence ID" value="KAE8021642.1"/>
    <property type="molecule type" value="Genomic_DNA"/>
</dbReference>
<evidence type="ECO:0000256" key="6">
    <source>
        <dbReference type="ARBA" id="ARBA00022512"/>
    </source>
</evidence>
<dbReference type="PRINTS" id="PR00807">
    <property type="entry name" value="AMBALLERGEN"/>
</dbReference>
<dbReference type="Pfam" id="PF00544">
    <property type="entry name" value="Pectate_lyase_4"/>
    <property type="match status" value="1"/>
</dbReference>
<dbReference type="SUPFAM" id="SSF51126">
    <property type="entry name" value="Pectin lyase-like"/>
    <property type="match status" value="1"/>
</dbReference>
<keyword evidence="9 12" id="KW-0106">Calcium</keyword>
<keyword evidence="11 12" id="KW-0456">Lyase</keyword>
<dbReference type="InterPro" id="IPR002022">
    <property type="entry name" value="Pec_lyase"/>
</dbReference>